<protein>
    <submittedName>
        <fullName evidence="3">Uncharacterized protein</fullName>
    </submittedName>
</protein>
<keyword evidence="2" id="KW-0812">Transmembrane</keyword>
<feature type="region of interest" description="Disordered" evidence="1">
    <location>
        <begin position="522"/>
        <end position="549"/>
    </location>
</feature>
<evidence type="ECO:0000256" key="2">
    <source>
        <dbReference type="SAM" id="Phobius"/>
    </source>
</evidence>
<accession>A0A4S4L3P7</accession>
<keyword evidence="2" id="KW-1133">Transmembrane helix</keyword>
<evidence type="ECO:0000313" key="3">
    <source>
        <dbReference type="EMBL" id="THH05929.1"/>
    </source>
</evidence>
<sequence>MRARTPERQSHPLAWGSQAQEKLQCQLNSSAMNFIRVESEPSRHTLSAPQLNQGSHSEGQSSSHSQSTSDRLVAHLPRITNHLRRPGSLTALRDNNSAQSLPHSQGRVEIDLNGSDHDRSWRGSALPSVASLQKPLHRVTHSDSYPSRRNSVDSPSNSPSHQPAPLRLFWPLNRIRSREEPFVPVNPYRNHFRLFSAEAFEEEFQRKRAALAHVPPLLRHIVLHAYLNFLLRLPSMYFTRVSHIFEEADVTRPEMQRMIDGVTRGLDLTHDWTPPNVSPALARFKISWEDFVDTVVQEWKTLNVVSALLLSAILTMFQIDDANDQAIVRTASLLSLICATWSLIYGGIYILRFRTMRSMYKASTWAQEAQKTKTNILWNVWVLLALPAVWLAWSMIGFFVAILAFVWTSGSSADNPEPPSRRVEIGPRVLISAFFVLGLAYFALIIREFKSYNVPRTRVRGAGGDTQDASRQPNGRGGREPGPPNLRCAAAAMNSLGLNLGGEAVNGNARFDVNDALREPDLEKGNTLVDDQRRRGRGTPGLGLDGLGF</sequence>
<dbReference type="AlphaFoldDB" id="A0A4S4L3P7"/>
<keyword evidence="4" id="KW-1185">Reference proteome</keyword>
<feature type="compositionally biased region" description="Gly residues" evidence="1">
    <location>
        <begin position="538"/>
        <end position="549"/>
    </location>
</feature>
<comment type="caution">
    <text evidence="3">The sequence shown here is derived from an EMBL/GenBank/DDBJ whole genome shotgun (WGS) entry which is preliminary data.</text>
</comment>
<dbReference type="EMBL" id="SGPK01000227">
    <property type="protein sequence ID" value="THH05929.1"/>
    <property type="molecule type" value="Genomic_DNA"/>
</dbReference>
<feature type="compositionally biased region" description="Polar residues" evidence="1">
    <location>
        <begin position="93"/>
        <end position="103"/>
    </location>
</feature>
<reference evidence="3 4" key="1">
    <citation type="submission" date="2019-02" db="EMBL/GenBank/DDBJ databases">
        <title>Genome sequencing of the rare red list fungi Phellinidium pouzarii.</title>
        <authorList>
            <person name="Buettner E."/>
            <person name="Kellner H."/>
        </authorList>
    </citation>
    <scope>NUCLEOTIDE SEQUENCE [LARGE SCALE GENOMIC DNA]</scope>
    <source>
        <strain evidence="3 4">DSM 108285</strain>
    </source>
</reference>
<feature type="compositionally biased region" description="Low complexity" evidence="1">
    <location>
        <begin position="53"/>
        <end position="69"/>
    </location>
</feature>
<name>A0A4S4L3P7_9AGAM</name>
<feature type="region of interest" description="Disordered" evidence="1">
    <location>
        <begin position="40"/>
        <end position="163"/>
    </location>
</feature>
<proteinExistence type="predicted"/>
<feature type="transmembrane region" description="Helical" evidence="2">
    <location>
        <begin position="425"/>
        <end position="446"/>
    </location>
</feature>
<feature type="transmembrane region" description="Helical" evidence="2">
    <location>
        <begin position="380"/>
        <end position="405"/>
    </location>
</feature>
<feature type="region of interest" description="Disordered" evidence="1">
    <location>
        <begin position="460"/>
        <end position="486"/>
    </location>
</feature>
<dbReference type="OrthoDB" id="3062801at2759"/>
<evidence type="ECO:0000313" key="4">
    <source>
        <dbReference type="Proteomes" id="UP000308199"/>
    </source>
</evidence>
<evidence type="ECO:0000256" key="1">
    <source>
        <dbReference type="SAM" id="MobiDB-lite"/>
    </source>
</evidence>
<feature type="compositionally biased region" description="Polar residues" evidence="1">
    <location>
        <begin position="142"/>
        <end position="161"/>
    </location>
</feature>
<feature type="transmembrane region" description="Helical" evidence="2">
    <location>
        <begin position="301"/>
        <end position="319"/>
    </location>
</feature>
<organism evidence="3 4">
    <name type="scientific">Phellinidium pouzarii</name>
    <dbReference type="NCBI Taxonomy" id="167371"/>
    <lineage>
        <taxon>Eukaryota</taxon>
        <taxon>Fungi</taxon>
        <taxon>Dikarya</taxon>
        <taxon>Basidiomycota</taxon>
        <taxon>Agaricomycotina</taxon>
        <taxon>Agaricomycetes</taxon>
        <taxon>Hymenochaetales</taxon>
        <taxon>Hymenochaetaceae</taxon>
        <taxon>Phellinidium</taxon>
    </lineage>
</organism>
<keyword evidence="2" id="KW-0472">Membrane</keyword>
<feature type="compositionally biased region" description="Basic and acidic residues" evidence="1">
    <location>
        <begin position="106"/>
        <end position="121"/>
    </location>
</feature>
<gene>
    <name evidence="3" type="ORF">EW145_g4438</name>
</gene>
<dbReference type="Proteomes" id="UP000308199">
    <property type="component" value="Unassembled WGS sequence"/>
</dbReference>
<feature type="transmembrane region" description="Helical" evidence="2">
    <location>
        <begin position="331"/>
        <end position="351"/>
    </location>
</feature>